<comment type="caution">
    <text evidence="1">The sequence shown here is derived from an EMBL/GenBank/DDBJ whole genome shotgun (WGS) entry which is preliminary data.</text>
</comment>
<gene>
    <name evidence="1" type="ORF">BPSY_1226</name>
</gene>
<reference evidence="1 2" key="1">
    <citation type="submission" date="2014-03" db="EMBL/GenBank/DDBJ databases">
        <title>Genomics of Bifidobacteria.</title>
        <authorList>
            <person name="Ventura M."/>
            <person name="Milani C."/>
            <person name="Lugli G.A."/>
        </authorList>
    </citation>
    <scope>NUCLEOTIDE SEQUENCE [LARGE SCALE GENOMIC DNA]</scope>
    <source>
        <strain evidence="1 2">LMG 21775</strain>
    </source>
</reference>
<evidence type="ECO:0000313" key="1">
    <source>
        <dbReference type="EMBL" id="KFI82375.1"/>
    </source>
</evidence>
<evidence type="ECO:0000313" key="2">
    <source>
        <dbReference type="Proteomes" id="UP000029050"/>
    </source>
</evidence>
<organism evidence="1 2">
    <name type="scientific">Bifidobacterium psychraerophilum</name>
    <dbReference type="NCBI Taxonomy" id="218140"/>
    <lineage>
        <taxon>Bacteria</taxon>
        <taxon>Bacillati</taxon>
        <taxon>Actinomycetota</taxon>
        <taxon>Actinomycetes</taxon>
        <taxon>Bifidobacteriales</taxon>
        <taxon>Bifidobacteriaceae</taxon>
        <taxon>Bifidobacterium</taxon>
    </lineage>
</organism>
<accession>A0A087CGH5</accession>
<dbReference type="EMBL" id="JGZI01000009">
    <property type="protein sequence ID" value="KFI82375.1"/>
    <property type="molecule type" value="Genomic_DNA"/>
</dbReference>
<dbReference type="RefSeq" id="WP_033498397.1">
    <property type="nucleotide sequence ID" value="NZ_JGZI01000009.1"/>
</dbReference>
<proteinExistence type="predicted"/>
<dbReference type="Proteomes" id="UP000029050">
    <property type="component" value="Unassembled WGS sequence"/>
</dbReference>
<protein>
    <submittedName>
        <fullName evidence="1">Uncharacterized protein</fullName>
    </submittedName>
</protein>
<dbReference type="AlphaFoldDB" id="A0A087CGH5"/>
<dbReference type="STRING" id="218140.BPSY_1226"/>
<sequence length="80" mass="9031">MNEPRDKTVTPGGMDAGSVAYWKARCTRLETDLAQARGKTEAYRRIARRMEQRARRDQRAAADAILRAVDLRGALDELGR</sequence>
<keyword evidence="2" id="KW-1185">Reference proteome</keyword>
<name>A0A087CGH5_9BIFI</name>
<dbReference type="GeneID" id="98300433"/>